<evidence type="ECO:0000256" key="5">
    <source>
        <dbReference type="ARBA" id="ARBA00023157"/>
    </source>
</evidence>
<evidence type="ECO:0000313" key="10">
    <source>
        <dbReference type="EMBL" id="PWD80646.1"/>
    </source>
</evidence>
<comment type="caution">
    <text evidence="10">The sequence shown here is derived from an EMBL/GenBank/DDBJ whole genome shotgun (WGS) entry which is preliminary data.</text>
</comment>
<keyword evidence="11" id="KW-1185">Reference proteome</keyword>
<comment type="function">
    <text evidence="7">Required for disulfide bond formation in some periplasmic proteins. Acts by transferring its disulfide bond to other proteins and is reduced in the process.</text>
</comment>
<feature type="domain" description="Disulphide bond isomerase DsbC/G N-terminal" evidence="8">
    <location>
        <begin position="25"/>
        <end position="84"/>
    </location>
</feature>
<dbReference type="PANTHER" id="PTHR35272:SF3">
    <property type="entry name" value="THIOL:DISULFIDE INTERCHANGE PROTEIN DSBC"/>
    <property type="match status" value="1"/>
</dbReference>
<dbReference type="Pfam" id="PF13098">
    <property type="entry name" value="Thioredoxin_2"/>
    <property type="match status" value="1"/>
</dbReference>
<evidence type="ECO:0000259" key="9">
    <source>
        <dbReference type="Pfam" id="PF13098"/>
    </source>
</evidence>
<dbReference type="OrthoDB" id="12976at2"/>
<feature type="chain" id="PRO_5015375983" description="Thiol:disulfide interchange protein" evidence="7">
    <location>
        <begin position="21"/>
        <end position="242"/>
    </location>
</feature>
<name>A0A2U2ADB4_9GAMM</name>
<keyword evidence="5" id="KW-1015">Disulfide bond</keyword>
<dbReference type="AlphaFoldDB" id="A0A2U2ADB4"/>
<evidence type="ECO:0000256" key="1">
    <source>
        <dbReference type="ARBA" id="ARBA00004418"/>
    </source>
</evidence>
<evidence type="ECO:0000256" key="6">
    <source>
        <dbReference type="ARBA" id="ARBA00023284"/>
    </source>
</evidence>
<accession>A0A2U2ADB4</accession>
<dbReference type="SUPFAM" id="SSF52833">
    <property type="entry name" value="Thioredoxin-like"/>
    <property type="match status" value="1"/>
</dbReference>
<dbReference type="Pfam" id="PF10411">
    <property type="entry name" value="DsbC_N"/>
    <property type="match status" value="1"/>
</dbReference>
<evidence type="ECO:0000256" key="4">
    <source>
        <dbReference type="ARBA" id="ARBA00022764"/>
    </source>
</evidence>
<evidence type="ECO:0000256" key="3">
    <source>
        <dbReference type="ARBA" id="ARBA00022729"/>
    </source>
</evidence>
<dbReference type="Gene3D" id="3.10.450.70">
    <property type="entry name" value="Disulphide bond isomerase, DsbC/G, N-terminal"/>
    <property type="match status" value="1"/>
</dbReference>
<comment type="similarity">
    <text evidence="2 7">Belongs to the thioredoxin family. DsbC subfamily.</text>
</comment>
<dbReference type="InterPro" id="IPR018950">
    <property type="entry name" value="DiS-bond_isomerase_DsbC/G_N"/>
</dbReference>
<dbReference type="InterPro" id="IPR033954">
    <property type="entry name" value="DiS-bond_Isoase_DsbC/G"/>
</dbReference>
<evidence type="ECO:0000256" key="2">
    <source>
        <dbReference type="ARBA" id="ARBA00009813"/>
    </source>
</evidence>
<protein>
    <recommendedName>
        <fullName evidence="7">Thiol:disulfide interchange protein</fullName>
    </recommendedName>
</protein>
<dbReference type="Gene3D" id="3.40.30.10">
    <property type="entry name" value="Glutaredoxin"/>
    <property type="match status" value="1"/>
</dbReference>
<dbReference type="CDD" id="cd03020">
    <property type="entry name" value="DsbA_DsbC_DsbG"/>
    <property type="match status" value="1"/>
</dbReference>
<dbReference type="InterPro" id="IPR036249">
    <property type="entry name" value="Thioredoxin-like_sf"/>
</dbReference>
<dbReference type="InterPro" id="IPR009094">
    <property type="entry name" value="DiS-bond_isomerase_DsbC/G_N_sf"/>
</dbReference>
<evidence type="ECO:0000256" key="7">
    <source>
        <dbReference type="RuleBase" id="RU364038"/>
    </source>
</evidence>
<feature type="domain" description="Thioredoxin-like fold" evidence="9">
    <location>
        <begin position="109"/>
        <end position="236"/>
    </location>
</feature>
<evidence type="ECO:0000313" key="11">
    <source>
        <dbReference type="Proteomes" id="UP000245020"/>
    </source>
</evidence>
<dbReference type="SUPFAM" id="SSF54423">
    <property type="entry name" value="DsbC/DsbG N-terminal domain-like"/>
    <property type="match status" value="1"/>
</dbReference>
<sequence>MKKLLWVAMTAVGLSSTAVADVNLKHFNDLIQGVTIEKTQPSEIEGLYEVFVKETPYPIFISKDGRYMLEGNAVDLVRGINLSETYINSHIKEKINQVNEKDMVIYKAPKEEQVITVFTTTDCPFCRMLHSQLDEYLAEGITVRYLAFPYRGLNSQGYEDMVSVWCSDNRNESLNQAVTFAEAKKGQQIPAKSCNNPVADQYKLALELGVQGTPAIILEDGSMIPGYVPAKELKKRIEMKGL</sequence>
<proteinExistence type="inferred from homology"/>
<dbReference type="Proteomes" id="UP000245020">
    <property type="component" value="Unassembled WGS sequence"/>
</dbReference>
<gene>
    <name evidence="10" type="ORF">DC083_05850</name>
</gene>
<dbReference type="PANTHER" id="PTHR35272">
    <property type="entry name" value="THIOL:DISULFIDE INTERCHANGE PROTEIN DSBC-RELATED"/>
    <property type="match status" value="1"/>
</dbReference>
<evidence type="ECO:0000259" key="8">
    <source>
        <dbReference type="Pfam" id="PF10411"/>
    </source>
</evidence>
<reference evidence="11" key="1">
    <citation type="submission" date="2018-05" db="EMBL/GenBank/DDBJ databases">
        <title>Ignatzschineria dubaiensis sp. nov., isolated from necrotic foot tissues of dromedaries (Camelus dromedarius) and associated maggots in Dubai, United Arab Emirates.</title>
        <authorList>
            <person name="Tsang C.C."/>
            <person name="Tang J.Y.M."/>
            <person name="Fong J.Y.H."/>
            <person name="Kinne J."/>
            <person name="Lee H.H."/>
            <person name="Joseph M."/>
            <person name="Jose S."/>
            <person name="Schuster R.K."/>
            <person name="Tang Y."/>
            <person name="Sivakumar S."/>
            <person name="Chen J.H.K."/>
            <person name="Teng J.L.L."/>
            <person name="Lau S.K.P."/>
            <person name="Wernery U."/>
            <person name="Woo P.C.Y."/>
        </authorList>
    </citation>
    <scope>NUCLEOTIDE SEQUENCE [LARGE SCALE GENOMIC DNA]</scope>
    <source>
        <strain evidence="11">KCTC 22644</strain>
    </source>
</reference>
<keyword evidence="6 7" id="KW-0676">Redox-active center</keyword>
<keyword evidence="3 7" id="KW-0732">Signal</keyword>
<comment type="subcellular location">
    <subcellularLocation>
        <location evidence="1 7">Periplasm</location>
    </subcellularLocation>
</comment>
<keyword evidence="4 7" id="KW-0574">Periplasm</keyword>
<dbReference type="EMBL" id="QEWQ01000004">
    <property type="protein sequence ID" value="PWD80646.1"/>
    <property type="molecule type" value="Genomic_DNA"/>
</dbReference>
<dbReference type="InterPro" id="IPR012336">
    <property type="entry name" value="Thioredoxin-like_fold"/>
</dbReference>
<dbReference type="GO" id="GO:0042597">
    <property type="term" value="C:periplasmic space"/>
    <property type="evidence" value="ECO:0007669"/>
    <property type="project" value="UniProtKB-SubCell"/>
</dbReference>
<feature type="signal peptide" evidence="7">
    <location>
        <begin position="1"/>
        <end position="20"/>
    </location>
</feature>
<dbReference type="InterPro" id="IPR051470">
    <property type="entry name" value="Thiol:disulfide_interchange"/>
</dbReference>
<dbReference type="RefSeq" id="WP_109189312.1">
    <property type="nucleotide sequence ID" value="NZ_BMYA01000002.1"/>
</dbReference>
<organism evidence="10 11">
    <name type="scientific">Ignatzschineria ureiclastica</name>
    <dbReference type="NCBI Taxonomy" id="472582"/>
    <lineage>
        <taxon>Bacteria</taxon>
        <taxon>Pseudomonadati</taxon>
        <taxon>Pseudomonadota</taxon>
        <taxon>Gammaproteobacteria</taxon>
        <taxon>Cardiobacteriales</taxon>
        <taxon>Ignatzschineriaceae</taxon>
        <taxon>Ignatzschineria</taxon>
    </lineage>
</organism>